<feature type="domain" description="PPIase FKBP-type" evidence="2">
    <location>
        <begin position="53"/>
        <end position="138"/>
    </location>
</feature>
<dbReference type="PANTHER" id="PTHR33418">
    <property type="entry name" value="HELICASE-ASSOCIATED"/>
    <property type="match status" value="1"/>
</dbReference>
<proteinExistence type="predicted"/>
<evidence type="ECO:0000313" key="4">
    <source>
        <dbReference type="Proteomes" id="UP001530315"/>
    </source>
</evidence>
<accession>A0ABD3PS23</accession>
<dbReference type="Pfam" id="PF03457">
    <property type="entry name" value="HA"/>
    <property type="match status" value="1"/>
</dbReference>
<dbReference type="EC" id="5.2.1.8" evidence="1"/>
<organism evidence="3 4">
    <name type="scientific">Stephanodiscus triporus</name>
    <dbReference type="NCBI Taxonomy" id="2934178"/>
    <lineage>
        <taxon>Eukaryota</taxon>
        <taxon>Sar</taxon>
        <taxon>Stramenopiles</taxon>
        <taxon>Ochrophyta</taxon>
        <taxon>Bacillariophyta</taxon>
        <taxon>Coscinodiscophyceae</taxon>
        <taxon>Thalassiosirophycidae</taxon>
        <taxon>Stephanodiscales</taxon>
        <taxon>Stephanodiscaceae</taxon>
        <taxon>Stephanodiscus</taxon>
    </lineage>
</organism>
<dbReference type="Gene3D" id="6.10.140.530">
    <property type="match status" value="2"/>
</dbReference>
<dbReference type="PANTHER" id="PTHR33418:SF1">
    <property type="entry name" value="HELICASE-ASSOCIATED DOMAIN-CONTAINING PROTEIN"/>
    <property type="match status" value="1"/>
</dbReference>
<evidence type="ECO:0000259" key="2">
    <source>
        <dbReference type="PROSITE" id="PS50059"/>
    </source>
</evidence>
<name>A0ABD3PS23_9STRA</name>
<dbReference type="InterPro" id="IPR001179">
    <property type="entry name" value="PPIase_FKBP_dom"/>
</dbReference>
<dbReference type="Proteomes" id="UP001530315">
    <property type="component" value="Unassembled WGS sequence"/>
</dbReference>
<dbReference type="InterPro" id="IPR005114">
    <property type="entry name" value="Helicase_assoc"/>
</dbReference>
<keyword evidence="1" id="KW-0413">Isomerase</keyword>
<comment type="catalytic activity">
    <reaction evidence="1">
        <text>[protein]-peptidylproline (omega=180) = [protein]-peptidylproline (omega=0)</text>
        <dbReference type="Rhea" id="RHEA:16237"/>
        <dbReference type="Rhea" id="RHEA-COMP:10747"/>
        <dbReference type="Rhea" id="RHEA-COMP:10748"/>
        <dbReference type="ChEBI" id="CHEBI:83833"/>
        <dbReference type="ChEBI" id="CHEBI:83834"/>
        <dbReference type="EC" id="5.2.1.8"/>
    </reaction>
</comment>
<dbReference type="Pfam" id="PF00254">
    <property type="entry name" value="FKBP_C"/>
    <property type="match status" value="1"/>
</dbReference>
<dbReference type="AlphaFoldDB" id="A0ABD3PS23"/>
<evidence type="ECO:0000313" key="3">
    <source>
        <dbReference type="EMBL" id="KAL3790567.1"/>
    </source>
</evidence>
<dbReference type="Gene3D" id="3.10.50.40">
    <property type="match status" value="1"/>
</dbReference>
<gene>
    <name evidence="3" type="ORF">ACHAW5_006545</name>
</gene>
<keyword evidence="1" id="KW-0697">Rotamase</keyword>
<dbReference type="GO" id="GO:0003755">
    <property type="term" value="F:peptidyl-prolyl cis-trans isomerase activity"/>
    <property type="evidence" value="ECO:0007669"/>
    <property type="project" value="UniProtKB-KW"/>
</dbReference>
<sequence>MAGLKPKFVECQVDGRALADLTEEYCLSALGIEGKMQAKKLVMASRRLAMHREDRPPGTVFDSSDARGRNYAFVLGPTSKVIRAMDIAARSMRVGERCLLVCRSDYGYGSEGLRATGGGVVVPPFATLCFDLTLAEEGVRPRVFADDIESDPHSNRARAVSRLVDAAVLGQRGWKRVEIETTPGGLGSIVCFAASSPSEESESTIAIPSVVVSPVLAQVYPALIAHKEKHGNPNIPLGSTDGKRCKTLRRLHFQNMLTEDESSLLEELGFRFHSFEDVYYECDFDEMLFKLTLYHKEFQTYQIPKKYEQDPELGAWVTMLRRLRQKNELPKIQIDKLDAVGFEWNSTRKCGSSFMKRYREVLSYLSTVVEAGGDVKVLLHDDTEIMKWIDAQRQAYENGKLSESRVQYMDDLPGIDWRNPTSWA</sequence>
<evidence type="ECO:0000256" key="1">
    <source>
        <dbReference type="PROSITE-ProRule" id="PRU00277"/>
    </source>
</evidence>
<keyword evidence="4" id="KW-1185">Reference proteome</keyword>
<dbReference type="SUPFAM" id="SSF54534">
    <property type="entry name" value="FKBP-like"/>
    <property type="match status" value="1"/>
</dbReference>
<dbReference type="EMBL" id="JALLAZ020000631">
    <property type="protein sequence ID" value="KAL3790567.1"/>
    <property type="molecule type" value="Genomic_DNA"/>
</dbReference>
<reference evidence="3 4" key="1">
    <citation type="submission" date="2024-10" db="EMBL/GenBank/DDBJ databases">
        <title>Updated reference genomes for cyclostephanoid diatoms.</title>
        <authorList>
            <person name="Roberts W.R."/>
            <person name="Alverson A.J."/>
        </authorList>
    </citation>
    <scope>NUCLEOTIDE SEQUENCE [LARGE SCALE GENOMIC DNA]</scope>
    <source>
        <strain evidence="3 4">AJA276-08</strain>
    </source>
</reference>
<protein>
    <recommendedName>
        <fullName evidence="1">peptidylprolyl isomerase</fullName>
        <ecNumber evidence="1">5.2.1.8</ecNumber>
    </recommendedName>
</protein>
<comment type="caution">
    <text evidence="3">The sequence shown here is derived from an EMBL/GenBank/DDBJ whole genome shotgun (WGS) entry which is preliminary data.</text>
</comment>
<dbReference type="InterPro" id="IPR046357">
    <property type="entry name" value="PPIase_dom_sf"/>
</dbReference>
<dbReference type="PROSITE" id="PS50059">
    <property type="entry name" value="FKBP_PPIASE"/>
    <property type="match status" value="1"/>
</dbReference>